<sequence>MPPKQKRTYPSWSMFPEHHVSVSEELAKSGLHYQFNEDDDEDSCSQDYDTNIMGRFRCRRGNCKTQGWSSKRIAITIRRYQSTSYNVRVYHQRCKSCNGLSRPELDVQSYVDRITYRLKNGTEFRSRRQFTLDNPKPRTKRICVRAARMDVVPSRAVRLPISPITGS</sequence>
<comment type="caution">
    <text evidence="5">The sequence shown here is derived from an EMBL/GenBank/DDBJ whole genome shotgun (WGS) entry which is preliminary data.</text>
</comment>
<dbReference type="EMBL" id="JADCTT010000006">
    <property type="protein sequence ID" value="KAF9751004.1"/>
    <property type="molecule type" value="Genomic_DNA"/>
</dbReference>
<dbReference type="Pfam" id="PF13695">
    <property type="entry name" value="Zn_ribbon_3CxxC"/>
    <property type="match status" value="1"/>
</dbReference>
<reference evidence="5" key="1">
    <citation type="submission" date="2020-10" db="EMBL/GenBank/DDBJ databases">
        <title>High-Quality Genome Resource of Clonostachys rosea strain S41 by Oxford Nanopore Long-Read Sequencing.</title>
        <authorList>
            <person name="Wang H."/>
        </authorList>
    </citation>
    <scope>NUCLEOTIDE SEQUENCE</scope>
    <source>
        <strain evidence="5">S41</strain>
    </source>
</reference>
<evidence type="ECO:0000313" key="5">
    <source>
        <dbReference type="EMBL" id="KAF9751004.1"/>
    </source>
</evidence>
<evidence type="ECO:0000313" key="6">
    <source>
        <dbReference type="Proteomes" id="UP000616885"/>
    </source>
</evidence>
<keyword evidence="2" id="KW-0863">Zinc-finger</keyword>
<dbReference type="AlphaFoldDB" id="A0A8H7N8A1"/>
<evidence type="ECO:0000256" key="3">
    <source>
        <dbReference type="ARBA" id="ARBA00022833"/>
    </source>
</evidence>
<evidence type="ECO:0000259" key="4">
    <source>
        <dbReference type="SMART" id="SM01328"/>
    </source>
</evidence>
<feature type="domain" description="3CxxC-type" evidence="4">
    <location>
        <begin position="51"/>
        <end position="130"/>
    </location>
</feature>
<organism evidence="5 6">
    <name type="scientific">Bionectria ochroleuca</name>
    <name type="common">Gliocladium roseum</name>
    <dbReference type="NCBI Taxonomy" id="29856"/>
    <lineage>
        <taxon>Eukaryota</taxon>
        <taxon>Fungi</taxon>
        <taxon>Dikarya</taxon>
        <taxon>Ascomycota</taxon>
        <taxon>Pezizomycotina</taxon>
        <taxon>Sordariomycetes</taxon>
        <taxon>Hypocreomycetidae</taxon>
        <taxon>Hypocreales</taxon>
        <taxon>Bionectriaceae</taxon>
        <taxon>Clonostachys</taxon>
    </lineage>
</organism>
<name>A0A8H7N8A1_BIOOC</name>
<dbReference type="SMART" id="SM01328">
    <property type="entry name" value="zf-3CxxC"/>
    <property type="match status" value="1"/>
</dbReference>
<evidence type="ECO:0000256" key="1">
    <source>
        <dbReference type="ARBA" id="ARBA00022723"/>
    </source>
</evidence>
<dbReference type="InterPro" id="IPR027377">
    <property type="entry name" value="ZAR1/RTP1-5-like_Znf-3CxxC"/>
</dbReference>
<dbReference type="GO" id="GO:0008270">
    <property type="term" value="F:zinc ion binding"/>
    <property type="evidence" value="ECO:0007669"/>
    <property type="project" value="UniProtKB-KW"/>
</dbReference>
<keyword evidence="1" id="KW-0479">Metal-binding</keyword>
<dbReference type="Proteomes" id="UP000616885">
    <property type="component" value="Unassembled WGS sequence"/>
</dbReference>
<proteinExistence type="predicted"/>
<protein>
    <recommendedName>
        <fullName evidence="4">3CxxC-type domain-containing protein</fullName>
    </recommendedName>
</protein>
<keyword evidence="3" id="KW-0862">Zinc</keyword>
<accession>A0A8H7N8A1</accession>
<gene>
    <name evidence="5" type="ORF">IM811_015224</name>
</gene>
<evidence type="ECO:0000256" key="2">
    <source>
        <dbReference type="ARBA" id="ARBA00022771"/>
    </source>
</evidence>